<evidence type="ECO:0000256" key="9">
    <source>
        <dbReference type="RuleBase" id="RU000612"/>
    </source>
</evidence>
<reference evidence="11 13" key="2">
    <citation type="submission" date="2019-04" db="EMBL/GenBank/DDBJ databases">
        <title>Draft genome sequence data and analysis of a Fermenting Bacterium, Geotoga petraea strain HO-Geo1, isolated from heavy-oil petroleum reservoir in Russia.</title>
        <authorList>
            <person name="Grouzdev D.S."/>
            <person name="Semenova E.M."/>
            <person name="Sokolova D.S."/>
            <person name="Tourova T.P."/>
            <person name="Poltaraus A.B."/>
            <person name="Nazina T.N."/>
        </authorList>
    </citation>
    <scope>NUCLEOTIDE SEQUENCE [LARGE SCALE GENOMIC DNA]</scope>
    <source>
        <strain evidence="11 13">HO-Geo1</strain>
    </source>
</reference>
<dbReference type="PANTHER" id="PTHR11469">
    <property type="entry name" value="GLUCOSE-6-PHOSPHATE ISOMERASE"/>
    <property type="match status" value="1"/>
</dbReference>
<evidence type="ECO:0000313" key="10">
    <source>
        <dbReference type="EMBL" id="SDC77663.1"/>
    </source>
</evidence>
<evidence type="ECO:0000256" key="7">
    <source>
        <dbReference type="ARBA" id="ARBA00029321"/>
    </source>
</evidence>
<dbReference type="InterPro" id="IPR018189">
    <property type="entry name" value="Phosphoglucose_isomerase_CS"/>
</dbReference>
<comment type="similarity">
    <text evidence="2 8 9">Belongs to the GPI family.</text>
</comment>
<evidence type="ECO:0000256" key="4">
    <source>
        <dbReference type="ARBA" id="ARBA00022490"/>
    </source>
</evidence>
<dbReference type="Gene3D" id="3.40.50.10490">
    <property type="entry name" value="Glucose-6-phosphate isomerase like protein, domain 1"/>
    <property type="match status" value="2"/>
</dbReference>
<dbReference type="Pfam" id="PF00342">
    <property type="entry name" value="PGI"/>
    <property type="match status" value="1"/>
</dbReference>
<evidence type="ECO:0000313" key="12">
    <source>
        <dbReference type="Proteomes" id="UP000199322"/>
    </source>
</evidence>
<dbReference type="EMBL" id="FMYV01000007">
    <property type="protein sequence ID" value="SDC77663.1"/>
    <property type="molecule type" value="Genomic_DNA"/>
</dbReference>
<reference evidence="10 12" key="1">
    <citation type="submission" date="2016-10" db="EMBL/GenBank/DDBJ databases">
        <authorList>
            <person name="de Groot N.N."/>
        </authorList>
    </citation>
    <scope>NUCLEOTIDE SEQUENCE [LARGE SCALE GENOMIC DNA]</scope>
    <source>
        <strain evidence="10 12">WG14</strain>
    </source>
</reference>
<dbReference type="RefSeq" id="WP_091404985.1">
    <property type="nucleotide sequence ID" value="NZ_FMYV01000007.1"/>
</dbReference>
<dbReference type="STRING" id="28234.SAMN04488588_1791"/>
<dbReference type="HAMAP" id="MF_00473">
    <property type="entry name" value="G6P_isomerase"/>
    <property type="match status" value="1"/>
</dbReference>
<name>A0A1G6PBX6_9BACT</name>
<dbReference type="FunFam" id="3.40.50.10490:FF:000016">
    <property type="entry name" value="Glucose-6-phosphate isomerase"/>
    <property type="match status" value="1"/>
</dbReference>
<dbReference type="GO" id="GO:0006094">
    <property type="term" value="P:gluconeogenesis"/>
    <property type="evidence" value="ECO:0007669"/>
    <property type="project" value="UniProtKB-UniRule"/>
</dbReference>
<keyword evidence="4 8" id="KW-0963">Cytoplasm</keyword>
<keyword evidence="12" id="KW-1185">Reference proteome</keyword>
<accession>A0A1G6PBX6</accession>
<dbReference type="GO" id="GO:0004347">
    <property type="term" value="F:glucose-6-phosphate isomerase activity"/>
    <property type="evidence" value="ECO:0007669"/>
    <property type="project" value="UniProtKB-UniRule"/>
</dbReference>
<comment type="subcellular location">
    <subcellularLocation>
        <location evidence="8">Cytoplasm</location>
    </subcellularLocation>
</comment>
<evidence type="ECO:0000313" key="11">
    <source>
        <dbReference type="EMBL" id="TGG87973.1"/>
    </source>
</evidence>
<proteinExistence type="inferred from homology"/>
<dbReference type="PRINTS" id="PR00662">
    <property type="entry name" value="G6PISOMERASE"/>
</dbReference>
<keyword evidence="3 8" id="KW-0312">Gluconeogenesis</keyword>
<dbReference type="PROSITE" id="PS51463">
    <property type="entry name" value="P_GLUCOSE_ISOMERASE_3"/>
    <property type="match status" value="1"/>
</dbReference>
<protein>
    <recommendedName>
        <fullName evidence="8">Glucose-6-phosphate isomerase</fullName>
        <shortName evidence="8">GPI</shortName>
        <ecNumber evidence="8">5.3.1.9</ecNumber>
    </recommendedName>
    <alternativeName>
        <fullName evidence="8">Phosphoglucose isomerase</fullName>
        <shortName evidence="8">PGI</shortName>
    </alternativeName>
    <alternativeName>
        <fullName evidence="8">Phosphohexose isomerase</fullName>
        <shortName evidence="8">PHI</shortName>
    </alternativeName>
</protein>
<feature type="active site" evidence="8">
    <location>
        <position position="426"/>
    </location>
</feature>
<dbReference type="Proteomes" id="UP000297288">
    <property type="component" value="Unassembled WGS sequence"/>
</dbReference>
<sequence length="457" mass="51333">MKGIEFDFSNLFEPNVKNGIKEEEINEKKDQVKQIINEVLEEKPGFLEVPYTRKWVDRVLDLKSWVQSFDAVVILGIGGSALGNLALQSSLNPLNYNTLGEDKRKTPKIYVIDNVDPDYIASILDSIDVSKTLFNVISKSGTTAEAMTNYMIVRGIIESYGLKGKEHLLFTTDPEKGVLREIANEEGIKTLEIPPTVGGRFTVLTPVGLLSAVAGGIDIIDLVNGAKDMCEKVKNDDVWENPAALNALIHYIYYNKGYNISVMVPYSNRLFLLADWYRQLWAESLGKRTDIDGKEVFVGQTPVKALGATDQHSQFQLYNEGPFDKVVTFLKLENFDREITIPHIHDDIPALKYLGGKKVSDLLNTELAGTEYALVEHNRPNMKVIFPEINPYNIGQFFFAYEFQTAVMGKLLDINAYNQPGVELGKNVTYALMGREGHEEIAKEVKDKLKGKKEIKL</sequence>
<organism evidence="10 12">
    <name type="scientific">Geotoga petraea</name>
    <dbReference type="NCBI Taxonomy" id="28234"/>
    <lineage>
        <taxon>Bacteria</taxon>
        <taxon>Thermotogati</taxon>
        <taxon>Thermotogota</taxon>
        <taxon>Thermotogae</taxon>
        <taxon>Petrotogales</taxon>
        <taxon>Petrotogaceae</taxon>
        <taxon>Geotoga</taxon>
    </lineage>
</organism>
<evidence type="ECO:0000256" key="2">
    <source>
        <dbReference type="ARBA" id="ARBA00006604"/>
    </source>
</evidence>
<dbReference type="GO" id="GO:0051156">
    <property type="term" value="P:glucose 6-phosphate metabolic process"/>
    <property type="evidence" value="ECO:0007669"/>
    <property type="project" value="TreeGrafter"/>
</dbReference>
<keyword evidence="5 8" id="KW-0324">Glycolysis</keyword>
<dbReference type="EC" id="5.3.1.9" evidence="8"/>
<dbReference type="AlphaFoldDB" id="A0A1G6PBX6"/>
<comment type="pathway">
    <text evidence="1 8 9">Carbohydrate degradation; glycolysis; D-glyceraldehyde 3-phosphate and glycerone phosphate from D-glucose: step 2/4.</text>
</comment>
<evidence type="ECO:0000256" key="8">
    <source>
        <dbReference type="HAMAP-Rule" id="MF_00473"/>
    </source>
</evidence>
<dbReference type="InterPro" id="IPR046348">
    <property type="entry name" value="SIS_dom_sf"/>
</dbReference>
<dbReference type="InterPro" id="IPR035476">
    <property type="entry name" value="SIS_PGI_1"/>
</dbReference>
<dbReference type="CDD" id="cd05015">
    <property type="entry name" value="SIS_PGI_1"/>
    <property type="match status" value="1"/>
</dbReference>
<dbReference type="OrthoDB" id="140919at2"/>
<keyword evidence="6 8" id="KW-0413">Isomerase</keyword>
<dbReference type="InterPro" id="IPR035482">
    <property type="entry name" value="SIS_PGI_2"/>
</dbReference>
<evidence type="ECO:0000313" key="13">
    <source>
        <dbReference type="Proteomes" id="UP000297288"/>
    </source>
</evidence>
<evidence type="ECO:0000256" key="1">
    <source>
        <dbReference type="ARBA" id="ARBA00004926"/>
    </source>
</evidence>
<evidence type="ECO:0000256" key="6">
    <source>
        <dbReference type="ARBA" id="ARBA00023235"/>
    </source>
</evidence>
<evidence type="ECO:0000256" key="5">
    <source>
        <dbReference type="ARBA" id="ARBA00023152"/>
    </source>
</evidence>
<dbReference type="CDD" id="cd05016">
    <property type="entry name" value="SIS_PGI_2"/>
    <property type="match status" value="1"/>
</dbReference>
<dbReference type="UniPathway" id="UPA00138"/>
<feature type="active site" evidence="8">
    <location>
        <position position="312"/>
    </location>
</feature>
<dbReference type="InterPro" id="IPR001672">
    <property type="entry name" value="G6P_Isomerase"/>
</dbReference>
<gene>
    <name evidence="8" type="primary">pgi</name>
    <name evidence="11" type="ORF">E4650_06420</name>
    <name evidence="10" type="ORF">SAMN04488588_1791</name>
</gene>
<dbReference type="Proteomes" id="UP000199322">
    <property type="component" value="Unassembled WGS sequence"/>
</dbReference>
<dbReference type="GO" id="GO:0097367">
    <property type="term" value="F:carbohydrate derivative binding"/>
    <property type="evidence" value="ECO:0007669"/>
    <property type="project" value="InterPro"/>
</dbReference>
<dbReference type="GO" id="GO:0006096">
    <property type="term" value="P:glycolytic process"/>
    <property type="evidence" value="ECO:0007669"/>
    <property type="project" value="UniProtKB-UniRule"/>
</dbReference>
<dbReference type="GO" id="GO:0005829">
    <property type="term" value="C:cytosol"/>
    <property type="evidence" value="ECO:0007669"/>
    <property type="project" value="TreeGrafter"/>
</dbReference>
<dbReference type="UniPathway" id="UPA00109">
    <property type="reaction ID" value="UER00181"/>
</dbReference>
<evidence type="ECO:0000256" key="3">
    <source>
        <dbReference type="ARBA" id="ARBA00022432"/>
    </source>
</evidence>
<dbReference type="FunFam" id="3.40.50.10490:FF:000071">
    <property type="entry name" value="Glucose-6-phosphate isomerase"/>
    <property type="match status" value="1"/>
</dbReference>
<dbReference type="PROSITE" id="PS00174">
    <property type="entry name" value="P_GLUCOSE_ISOMERASE_2"/>
    <property type="match status" value="1"/>
</dbReference>
<comment type="function">
    <text evidence="8">Catalyzes the reversible isomerization of glucose-6-phosphate to fructose-6-phosphate.</text>
</comment>
<dbReference type="GO" id="GO:0048029">
    <property type="term" value="F:monosaccharide binding"/>
    <property type="evidence" value="ECO:0007669"/>
    <property type="project" value="TreeGrafter"/>
</dbReference>
<dbReference type="PANTHER" id="PTHR11469:SF1">
    <property type="entry name" value="GLUCOSE-6-PHOSPHATE ISOMERASE"/>
    <property type="match status" value="1"/>
</dbReference>
<feature type="active site" description="Proton donor" evidence="8">
    <location>
        <position position="283"/>
    </location>
</feature>
<dbReference type="EMBL" id="SRME01000003">
    <property type="protein sequence ID" value="TGG87973.1"/>
    <property type="molecule type" value="Genomic_DNA"/>
</dbReference>
<dbReference type="SUPFAM" id="SSF53697">
    <property type="entry name" value="SIS domain"/>
    <property type="match status" value="1"/>
</dbReference>
<comment type="catalytic activity">
    <reaction evidence="7 8 9">
        <text>alpha-D-glucose 6-phosphate = beta-D-fructose 6-phosphate</text>
        <dbReference type="Rhea" id="RHEA:11816"/>
        <dbReference type="ChEBI" id="CHEBI:57634"/>
        <dbReference type="ChEBI" id="CHEBI:58225"/>
        <dbReference type="EC" id="5.3.1.9"/>
    </reaction>
</comment>
<comment type="pathway">
    <text evidence="8">Carbohydrate biosynthesis; gluconeogenesis.</text>
</comment>